<dbReference type="EMBL" id="CP009506">
    <property type="protein sequence ID" value="AKB27147.1"/>
    <property type="molecule type" value="Genomic_DNA"/>
</dbReference>
<dbReference type="KEGG" id="msw:MSSIT_0428"/>
<evidence type="ECO:0000313" key="1">
    <source>
        <dbReference type="EMBL" id="AKB27147.1"/>
    </source>
</evidence>
<accession>A0A0E3P3T3</accession>
<dbReference type="GeneID" id="24859189"/>
<dbReference type="HOGENOM" id="CLU_159743_0_0_2"/>
<keyword evidence="2" id="KW-1185">Reference proteome</keyword>
<organism evidence="1 2">
    <name type="scientific">Methanosarcina siciliae T4/M</name>
    <dbReference type="NCBI Taxonomy" id="1434120"/>
    <lineage>
        <taxon>Archaea</taxon>
        <taxon>Methanobacteriati</taxon>
        <taxon>Methanobacteriota</taxon>
        <taxon>Stenosarchaea group</taxon>
        <taxon>Methanomicrobia</taxon>
        <taxon>Methanosarcinales</taxon>
        <taxon>Methanosarcinaceae</taxon>
        <taxon>Methanosarcina</taxon>
    </lineage>
</organism>
<proteinExistence type="predicted"/>
<reference evidence="1 2" key="1">
    <citation type="submission" date="2014-07" db="EMBL/GenBank/DDBJ databases">
        <title>Methanogenic archaea and the global carbon cycle.</title>
        <authorList>
            <person name="Henriksen J.R."/>
            <person name="Luke J."/>
            <person name="Reinhart S."/>
            <person name="Benedict M.N."/>
            <person name="Youngblut N.D."/>
            <person name="Metcalf M.E."/>
            <person name="Whitaker R.J."/>
            <person name="Metcalf W.W."/>
        </authorList>
    </citation>
    <scope>NUCLEOTIDE SEQUENCE [LARGE SCALE GENOMIC DNA]</scope>
    <source>
        <strain evidence="1 2">T4/M</strain>
    </source>
</reference>
<dbReference type="Proteomes" id="UP000033111">
    <property type="component" value="Chromosome"/>
</dbReference>
<dbReference type="PATRIC" id="fig|1434120.4.peg.552"/>
<evidence type="ECO:0000313" key="2">
    <source>
        <dbReference type="Proteomes" id="UP000033111"/>
    </source>
</evidence>
<dbReference type="RefSeq" id="WP_011020566.1">
    <property type="nucleotide sequence ID" value="NZ_CP009506.1"/>
</dbReference>
<protein>
    <submittedName>
        <fullName evidence="1">Uncharacterized protein</fullName>
    </submittedName>
</protein>
<sequence>MAEALNSDKAKPSPTLNTILMVEDTLQNSPDSVVTVAELKKMLPRQVNHNTLMVILDYLEQSNKIAVGLRGITWIHSRNENLRKAVVQGLEL</sequence>
<gene>
    <name evidence="1" type="ORF">MSSIT_0428</name>
</gene>
<dbReference type="AlphaFoldDB" id="A0A0E3P3T3"/>
<dbReference type="OrthoDB" id="116925at2157"/>
<name>A0A0E3P3T3_9EURY</name>